<dbReference type="Proteomes" id="UP000095280">
    <property type="component" value="Unplaced"/>
</dbReference>
<sequence length="105" mass="11787">MSQAGDTVPLVEEITDQTGCTPRSPRPRAGRLLALLQRLLVSAVPRFCLRSWSDWPSSTARWCSSSWTLDKMKRPWPISTGASRFLPTFELFKRSGYRVGSVSAQ</sequence>
<evidence type="ECO:0000256" key="1">
    <source>
        <dbReference type="SAM" id="MobiDB-lite"/>
    </source>
</evidence>
<keyword evidence="2" id="KW-1185">Reference proteome</keyword>
<feature type="region of interest" description="Disordered" evidence="1">
    <location>
        <begin position="1"/>
        <end position="27"/>
    </location>
</feature>
<reference evidence="3" key="1">
    <citation type="submission" date="2016-11" db="UniProtKB">
        <authorList>
            <consortium name="WormBaseParasite"/>
        </authorList>
    </citation>
    <scope>IDENTIFICATION</scope>
</reference>
<evidence type="ECO:0000313" key="3">
    <source>
        <dbReference type="WBParaSite" id="maker-unitig_42255-snap-gene-0.2-mRNA-1"/>
    </source>
</evidence>
<protein>
    <submittedName>
        <fullName evidence="3">Uncharacterized protein</fullName>
    </submittedName>
</protein>
<accession>A0A1I8FP79</accession>
<organism evidence="2 3">
    <name type="scientific">Macrostomum lignano</name>
    <dbReference type="NCBI Taxonomy" id="282301"/>
    <lineage>
        <taxon>Eukaryota</taxon>
        <taxon>Metazoa</taxon>
        <taxon>Spiralia</taxon>
        <taxon>Lophotrochozoa</taxon>
        <taxon>Platyhelminthes</taxon>
        <taxon>Rhabditophora</taxon>
        <taxon>Macrostomorpha</taxon>
        <taxon>Macrostomida</taxon>
        <taxon>Macrostomidae</taxon>
        <taxon>Macrostomum</taxon>
    </lineage>
</organism>
<evidence type="ECO:0000313" key="2">
    <source>
        <dbReference type="Proteomes" id="UP000095280"/>
    </source>
</evidence>
<dbReference type="AlphaFoldDB" id="A0A1I8FP79"/>
<dbReference type="WBParaSite" id="maker-unitig_42255-snap-gene-0.2-mRNA-1">
    <property type="protein sequence ID" value="maker-unitig_42255-snap-gene-0.2-mRNA-1"/>
    <property type="gene ID" value="maker-unitig_42255-snap-gene-0.2"/>
</dbReference>
<proteinExistence type="predicted"/>
<name>A0A1I8FP79_9PLAT</name>